<dbReference type="InParanoid" id="M1DYQ4"/>
<organism evidence="2 3">
    <name type="scientific">Solanum tuberosum</name>
    <name type="common">Potato</name>
    <dbReference type="NCBI Taxonomy" id="4113"/>
    <lineage>
        <taxon>Eukaryota</taxon>
        <taxon>Viridiplantae</taxon>
        <taxon>Streptophyta</taxon>
        <taxon>Embryophyta</taxon>
        <taxon>Tracheophyta</taxon>
        <taxon>Spermatophyta</taxon>
        <taxon>Magnoliopsida</taxon>
        <taxon>eudicotyledons</taxon>
        <taxon>Gunneridae</taxon>
        <taxon>Pentapetalae</taxon>
        <taxon>asterids</taxon>
        <taxon>lamiids</taxon>
        <taxon>Solanales</taxon>
        <taxon>Solanaceae</taxon>
        <taxon>Solanoideae</taxon>
        <taxon>Solaneae</taxon>
        <taxon>Solanum</taxon>
    </lineage>
</organism>
<evidence type="ECO:0000313" key="3">
    <source>
        <dbReference type="Proteomes" id="UP000011115"/>
    </source>
</evidence>
<keyword evidence="3" id="KW-1185">Reference proteome</keyword>
<dbReference type="Gramene" id="PGSC0003DMT400096558">
    <property type="protein sequence ID" value="PGSC0003DMT400096558"/>
    <property type="gene ID" value="PGSC0003DMG400046129"/>
</dbReference>
<reference evidence="3" key="1">
    <citation type="journal article" date="2011" name="Nature">
        <title>Genome sequence and analysis of the tuber crop potato.</title>
        <authorList>
            <consortium name="The Potato Genome Sequencing Consortium"/>
        </authorList>
    </citation>
    <scope>NUCLEOTIDE SEQUENCE [LARGE SCALE GENOMIC DNA]</scope>
    <source>
        <strain evidence="3">cv. DM1-3 516 R44</strain>
    </source>
</reference>
<accession>M1DYQ4</accession>
<dbReference type="Proteomes" id="UP000011115">
    <property type="component" value="Unassembled WGS sequence"/>
</dbReference>
<reference evidence="2" key="2">
    <citation type="submission" date="2015-06" db="UniProtKB">
        <authorList>
            <consortium name="EnsemblPlants"/>
        </authorList>
    </citation>
    <scope>IDENTIFICATION</scope>
    <source>
        <strain evidence="2">DM1-3 516 R44</strain>
    </source>
</reference>
<protein>
    <submittedName>
        <fullName evidence="2">Uncharacterized protein</fullName>
    </submittedName>
</protein>
<dbReference type="AlphaFoldDB" id="M1DYQ4"/>
<dbReference type="HOGENOM" id="CLU_1974473_0_0_1"/>
<dbReference type="EnsemblPlants" id="PGSC0003DMT400096558">
    <property type="protein sequence ID" value="PGSC0003DMT400096558"/>
    <property type="gene ID" value="PGSC0003DMG400046129"/>
</dbReference>
<feature type="region of interest" description="Disordered" evidence="1">
    <location>
        <begin position="1"/>
        <end position="23"/>
    </location>
</feature>
<evidence type="ECO:0000313" key="2">
    <source>
        <dbReference type="EnsemblPlants" id="PGSC0003DMT400096558"/>
    </source>
</evidence>
<proteinExistence type="predicted"/>
<name>M1DYQ4_SOLTU</name>
<evidence type="ECO:0000256" key="1">
    <source>
        <dbReference type="SAM" id="MobiDB-lite"/>
    </source>
</evidence>
<dbReference type="PaxDb" id="4113-PGSC0003DMT400096558"/>
<sequence>MRGEAISSLPHAPMPKSLSRRAPRVVVKTTSRGPFREVEVVAKFLGGHFSKAKGTSQPPPRVVEWTTICGPSREGALYFVHRDRLVFSCNRIEHFLCALQLKLSRNRDCQHCVALDIVRKGKIEVSD</sequence>